<feature type="compositionally biased region" description="Basic and acidic residues" evidence="2">
    <location>
        <begin position="463"/>
        <end position="482"/>
    </location>
</feature>
<dbReference type="PANTHER" id="PTHR46560:SF1">
    <property type="entry name" value="MINIATURE"/>
    <property type="match status" value="1"/>
</dbReference>
<evidence type="ECO:0000259" key="5">
    <source>
        <dbReference type="PROSITE" id="PS51034"/>
    </source>
</evidence>
<dbReference type="InterPro" id="IPR055355">
    <property type="entry name" value="ZP-C"/>
</dbReference>
<proteinExistence type="predicted"/>
<dbReference type="EMBL" id="CAKKLH010000287">
    <property type="protein sequence ID" value="CAH0108753.1"/>
    <property type="molecule type" value="Genomic_DNA"/>
</dbReference>
<evidence type="ECO:0000256" key="4">
    <source>
        <dbReference type="SAM" id="SignalP"/>
    </source>
</evidence>
<feature type="region of interest" description="Disordered" evidence="2">
    <location>
        <begin position="333"/>
        <end position="413"/>
    </location>
</feature>
<dbReference type="InterPro" id="IPR001507">
    <property type="entry name" value="ZP_dom"/>
</dbReference>
<keyword evidence="3" id="KW-0812">Transmembrane</keyword>
<feature type="transmembrane region" description="Helical" evidence="3">
    <location>
        <begin position="592"/>
        <end position="615"/>
    </location>
</feature>
<dbReference type="PROSITE" id="PS51034">
    <property type="entry name" value="ZP_2"/>
    <property type="match status" value="1"/>
</dbReference>
<comment type="caution">
    <text evidence="6">The sequence shown here is derived from an EMBL/GenBank/DDBJ whole genome shotgun (WGS) entry which is preliminary data.</text>
</comment>
<dbReference type="PANTHER" id="PTHR46560">
    <property type="entry name" value="CYPHER, ISOFORM B"/>
    <property type="match status" value="1"/>
</dbReference>
<evidence type="ECO:0000313" key="6">
    <source>
        <dbReference type="EMBL" id="CAH0108753.1"/>
    </source>
</evidence>
<dbReference type="SMART" id="SM00241">
    <property type="entry name" value="ZP"/>
    <property type="match status" value="1"/>
</dbReference>
<organism evidence="6 7">
    <name type="scientific">Daphnia galeata</name>
    <dbReference type="NCBI Taxonomy" id="27404"/>
    <lineage>
        <taxon>Eukaryota</taxon>
        <taxon>Metazoa</taxon>
        <taxon>Ecdysozoa</taxon>
        <taxon>Arthropoda</taxon>
        <taxon>Crustacea</taxon>
        <taxon>Branchiopoda</taxon>
        <taxon>Diplostraca</taxon>
        <taxon>Cladocera</taxon>
        <taxon>Anomopoda</taxon>
        <taxon>Daphniidae</taxon>
        <taxon>Daphnia</taxon>
    </lineage>
</organism>
<feature type="chain" id="PRO_5035292666" description="ZP domain-containing protein" evidence="4">
    <location>
        <begin position="27"/>
        <end position="667"/>
    </location>
</feature>
<protein>
    <recommendedName>
        <fullName evidence="5">ZP domain-containing protein</fullName>
    </recommendedName>
</protein>
<evidence type="ECO:0000256" key="1">
    <source>
        <dbReference type="ARBA" id="ARBA00023157"/>
    </source>
</evidence>
<dbReference type="Proteomes" id="UP000789390">
    <property type="component" value="Unassembled WGS sequence"/>
</dbReference>
<evidence type="ECO:0000256" key="3">
    <source>
        <dbReference type="SAM" id="Phobius"/>
    </source>
</evidence>
<name>A0A8J2WJ31_9CRUS</name>
<dbReference type="InterPro" id="IPR042235">
    <property type="entry name" value="ZP-C_dom"/>
</dbReference>
<accession>A0A8J2WJ31</accession>
<keyword evidence="3" id="KW-1133">Transmembrane helix</keyword>
<keyword evidence="1" id="KW-1015">Disulfide bond</keyword>
<keyword evidence="7" id="KW-1185">Reference proteome</keyword>
<dbReference type="AlphaFoldDB" id="A0A8J2WJ31"/>
<feature type="signal peptide" evidence="4">
    <location>
        <begin position="1"/>
        <end position="26"/>
    </location>
</feature>
<dbReference type="Pfam" id="PF25057">
    <property type="entry name" value="CUT_N"/>
    <property type="match status" value="1"/>
</dbReference>
<feature type="domain" description="ZP" evidence="5">
    <location>
        <begin position="52"/>
        <end position="299"/>
    </location>
</feature>
<keyword evidence="3" id="KW-0472">Membrane</keyword>
<dbReference type="Pfam" id="PF00100">
    <property type="entry name" value="Zona_pellucida"/>
    <property type="match status" value="1"/>
</dbReference>
<reference evidence="6" key="1">
    <citation type="submission" date="2021-11" db="EMBL/GenBank/DDBJ databases">
        <authorList>
            <person name="Schell T."/>
        </authorList>
    </citation>
    <scope>NUCLEOTIDE SEQUENCE</scope>
    <source>
        <strain evidence="6">M5</strain>
    </source>
</reference>
<evidence type="ECO:0000313" key="7">
    <source>
        <dbReference type="Proteomes" id="UP000789390"/>
    </source>
</evidence>
<evidence type="ECO:0000256" key="2">
    <source>
        <dbReference type="SAM" id="MobiDB-lite"/>
    </source>
</evidence>
<feature type="region of interest" description="Disordered" evidence="2">
    <location>
        <begin position="442"/>
        <end position="490"/>
    </location>
</feature>
<gene>
    <name evidence="6" type="ORF">DGAL_LOCUS12155</name>
</gene>
<feature type="compositionally biased region" description="Low complexity" evidence="2">
    <location>
        <begin position="354"/>
        <end position="364"/>
    </location>
</feature>
<sequence length="667" mass="74195">MKSRGSTTMVLSLMALLFAIFQVGNGQNALGQEPWQQERPVNLPQIQNLEVMCAKDHMEVQLSFDKPFTGLVFSKGQFGQDNCVYVHPKSSRTNFRFSIIYNGCGTKPDAKGKFYENTVVVQYDEELIEVWDEAKRLRCEWYNDYEKTATKPPMVIADLEVVELNFRGDNVDCWMEIQNGKGPWASPISGIVPLGSTLTMVVAINDLAGEFDMRVKSCEASDGVNRPIQLSDEHGCVLRPKMVSKFLKLRSNDGRSTVMSYAFFHAFKFPDSLQVYIRCKVEICRHGCPEHCDKTISRAAEQQLAYTETKASYNPAATVPVASFVPIPAQQKSSAYELPPQPTPIRNSLPPVAPQQQQQQYAAQRRTPLAPAQPVREVEAEPQTSSKRPFFGLLGRNKNSSPERSSRPGLFQKKKDNFSPVAAAQVAPPPQAQAQVVDVPIPIPGSQTQDQGLSVALPSPIDRPLEREDKKSEDNKYSERGPGKFPHGPRSLNFDKFDIAHIHDLSQYEVLRQKKEGVKSRSKRSYAIHERHVRSADVGVKVGYEVISAVDLAFSLNSNSTNGDGDVPSVTIFQGKIREEVVYGICLPAPGFSALFVLLAMCVVISVLVASFLCYHRQLQKADHDGPSHPHMNVSMGSVVTPSVPFRDWSTVHFIRNPSKSVVETQS</sequence>
<dbReference type="Gene3D" id="2.60.40.4100">
    <property type="entry name" value="Zona pellucida, ZP-C domain"/>
    <property type="match status" value="1"/>
</dbReference>
<keyword evidence="4" id="KW-0732">Signal</keyword>
<dbReference type="OrthoDB" id="10062424at2759"/>
<dbReference type="InterPro" id="IPR056953">
    <property type="entry name" value="CUT_N"/>
</dbReference>